<dbReference type="GO" id="GO:0043161">
    <property type="term" value="P:proteasome-mediated ubiquitin-dependent protein catabolic process"/>
    <property type="evidence" value="ECO:0007669"/>
    <property type="project" value="TreeGrafter"/>
</dbReference>
<dbReference type="SUPFAM" id="SSF52833">
    <property type="entry name" value="Thioredoxin-like"/>
    <property type="match status" value="1"/>
</dbReference>
<dbReference type="SMART" id="SM00594">
    <property type="entry name" value="UAS"/>
    <property type="match status" value="1"/>
</dbReference>
<dbReference type="GO" id="GO:0005634">
    <property type="term" value="C:nucleus"/>
    <property type="evidence" value="ECO:0007669"/>
    <property type="project" value="TreeGrafter"/>
</dbReference>
<feature type="region of interest" description="Disordered" evidence="1">
    <location>
        <begin position="350"/>
        <end position="369"/>
    </location>
</feature>
<protein>
    <recommendedName>
        <fullName evidence="2">UAS domain-containing protein</fullName>
    </recommendedName>
</protein>
<evidence type="ECO:0000313" key="4">
    <source>
        <dbReference type="Proteomes" id="UP001465755"/>
    </source>
</evidence>
<evidence type="ECO:0000259" key="2">
    <source>
        <dbReference type="SMART" id="SM00594"/>
    </source>
</evidence>
<dbReference type="InterPro" id="IPR050730">
    <property type="entry name" value="UBX_domain-protein"/>
</dbReference>
<dbReference type="PANTHER" id="PTHR23322:SF6">
    <property type="entry name" value="UBX DOMAIN-CONTAINING PROTEIN 7"/>
    <property type="match status" value="1"/>
</dbReference>
<dbReference type="InterPro" id="IPR006577">
    <property type="entry name" value="UAS"/>
</dbReference>
<dbReference type="InterPro" id="IPR036249">
    <property type="entry name" value="Thioredoxin-like_sf"/>
</dbReference>
<dbReference type="EMBL" id="JALJOQ010000037">
    <property type="protein sequence ID" value="KAK9806468.1"/>
    <property type="molecule type" value="Genomic_DNA"/>
</dbReference>
<dbReference type="Gene3D" id="3.40.30.10">
    <property type="entry name" value="Glutaredoxin"/>
    <property type="match status" value="1"/>
</dbReference>
<gene>
    <name evidence="3" type="ORF">WJX73_000267</name>
</gene>
<dbReference type="PANTHER" id="PTHR23322">
    <property type="entry name" value="FAS-ASSOCIATED PROTEIN"/>
    <property type="match status" value="1"/>
</dbReference>
<feature type="region of interest" description="Disordered" evidence="1">
    <location>
        <begin position="205"/>
        <end position="292"/>
    </location>
</feature>
<dbReference type="Proteomes" id="UP001465755">
    <property type="component" value="Unassembled WGS sequence"/>
</dbReference>
<comment type="caution">
    <text evidence="3">The sequence shown here is derived from an EMBL/GenBank/DDBJ whole genome shotgun (WGS) entry which is preliminary data.</text>
</comment>
<proteinExistence type="predicted"/>
<name>A0AAW1PEC0_9CHLO</name>
<dbReference type="Pfam" id="PF13899">
    <property type="entry name" value="Thioredoxin_7"/>
    <property type="match status" value="1"/>
</dbReference>
<feature type="compositionally biased region" description="Low complexity" evidence="1">
    <location>
        <begin position="356"/>
        <end position="369"/>
    </location>
</feature>
<evidence type="ECO:0000256" key="1">
    <source>
        <dbReference type="SAM" id="MobiDB-lite"/>
    </source>
</evidence>
<organism evidence="3 4">
    <name type="scientific">Symbiochloris irregularis</name>
    <dbReference type="NCBI Taxonomy" id="706552"/>
    <lineage>
        <taxon>Eukaryota</taxon>
        <taxon>Viridiplantae</taxon>
        <taxon>Chlorophyta</taxon>
        <taxon>core chlorophytes</taxon>
        <taxon>Trebouxiophyceae</taxon>
        <taxon>Trebouxiales</taxon>
        <taxon>Trebouxiaceae</taxon>
        <taxon>Symbiochloris</taxon>
    </lineage>
</organism>
<sequence>MTQAGNASAIVPPRQQTVWVSKARSSCPKLPVHEPRYRRPRPSTSLCSAQISDARFLGNQDVAGGPVAPGGGQQVLEALFPTPAELCFVGSYQDAMEVAFSEKRFIVVNVQDGNRLSSTQLNRDTWSDPEIREIIARACIFVQAEYASTMGQEMVSWFGISKEQLPCVKIIDHSTCSVLPGCSWRGFVSAARLLNKLRELDPAGSGARLQEDCEDQAERAERRKQKPEVSRGGGGSRGSAYHGFQHQDVGAEGSMCADSPAVSGRGERSRRQSSQQEDVAEGGIYKYAPRIPGSGRTHRLKRRMYTWKASEQQFMVQIYVKGELLEDARRFGAQEEEECAEYVYDTWAKHQNPDSLPQQRPALQPAQDS</sequence>
<dbReference type="AlphaFoldDB" id="A0AAW1PEC0"/>
<feature type="domain" description="UAS" evidence="2">
    <location>
        <begin position="75"/>
        <end position="198"/>
    </location>
</feature>
<reference evidence="3 4" key="1">
    <citation type="journal article" date="2024" name="Nat. Commun.">
        <title>Phylogenomics reveals the evolutionary origins of lichenization in chlorophyte algae.</title>
        <authorList>
            <person name="Puginier C."/>
            <person name="Libourel C."/>
            <person name="Otte J."/>
            <person name="Skaloud P."/>
            <person name="Haon M."/>
            <person name="Grisel S."/>
            <person name="Petersen M."/>
            <person name="Berrin J.G."/>
            <person name="Delaux P.M."/>
            <person name="Dal Grande F."/>
            <person name="Keller J."/>
        </authorList>
    </citation>
    <scope>NUCLEOTIDE SEQUENCE [LARGE SCALE GENOMIC DNA]</scope>
    <source>
        <strain evidence="3 4">SAG 2036</strain>
    </source>
</reference>
<evidence type="ECO:0000313" key="3">
    <source>
        <dbReference type="EMBL" id="KAK9806468.1"/>
    </source>
</evidence>
<feature type="compositionally biased region" description="Basic and acidic residues" evidence="1">
    <location>
        <begin position="216"/>
        <end position="229"/>
    </location>
</feature>
<dbReference type="GO" id="GO:0043130">
    <property type="term" value="F:ubiquitin binding"/>
    <property type="evidence" value="ECO:0007669"/>
    <property type="project" value="TreeGrafter"/>
</dbReference>
<accession>A0AAW1PEC0</accession>
<dbReference type="CDD" id="cd02958">
    <property type="entry name" value="UAS"/>
    <property type="match status" value="1"/>
</dbReference>
<keyword evidence="4" id="KW-1185">Reference proteome</keyword>